<dbReference type="AlphaFoldDB" id="A0A922I7H3"/>
<evidence type="ECO:0000313" key="1">
    <source>
        <dbReference type="EMBL" id="KAH9520818.1"/>
    </source>
</evidence>
<evidence type="ECO:0000313" key="2">
    <source>
        <dbReference type="Proteomes" id="UP000790347"/>
    </source>
</evidence>
<sequence>MKYMVIIMGRIYSKWIDQLIDTFSKRFDNDFRPVSSRLATFNLLANGCRVNNIQFINCFAIDCSIDFNLRCNVTILSRLLSDIFVCIRIAINSSLVSCSHCSNCSNASLIRLSKSISSPRRYG</sequence>
<proteinExistence type="predicted"/>
<dbReference type="EMBL" id="ASGP02000002">
    <property type="protein sequence ID" value="KAH9520818.1"/>
    <property type="molecule type" value="Genomic_DNA"/>
</dbReference>
<gene>
    <name evidence="1" type="ORF">DERF_004506</name>
</gene>
<comment type="caution">
    <text evidence="1">The sequence shown here is derived from an EMBL/GenBank/DDBJ whole genome shotgun (WGS) entry which is preliminary data.</text>
</comment>
<keyword evidence="2" id="KW-1185">Reference proteome</keyword>
<dbReference type="Proteomes" id="UP000790347">
    <property type="component" value="Unassembled WGS sequence"/>
</dbReference>
<reference evidence="1" key="1">
    <citation type="submission" date="2013-05" db="EMBL/GenBank/DDBJ databases">
        <authorList>
            <person name="Yim A.K.Y."/>
            <person name="Chan T.F."/>
            <person name="Ji K.M."/>
            <person name="Liu X.Y."/>
            <person name="Zhou J.W."/>
            <person name="Li R.Q."/>
            <person name="Yang K.Y."/>
            <person name="Li J."/>
            <person name="Li M."/>
            <person name="Law P.T.W."/>
            <person name="Wu Y.L."/>
            <person name="Cai Z.L."/>
            <person name="Qin H."/>
            <person name="Bao Y."/>
            <person name="Leung R.K.K."/>
            <person name="Ng P.K.S."/>
            <person name="Zou J."/>
            <person name="Zhong X.J."/>
            <person name="Ran P.X."/>
            <person name="Zhong N.S."/>
            <person name="Liu Z.G."/>
            <person name="Tsui S.K.W."/>
        </authorList>
    </citation>
    <scope>NUCLEOTIDE SEQUENCE</scope>
    <source>
        <strain evidence="1">Derf</strain>
        <tissue evidence="1">Whole organism</tissue>
    </source>
</reference>
<accession>A0A922I7H3</accession>
<protein>
    <submittedName>
        <fullName evidence="1">Uncharacterized protein</fullName>
    </submittedName>
</protein>
<name>A0A922I7H3_DERFA</name>
<reference evidence="1" key="2">
    <citation type="journal article" date="2022" name="Res Sq">
        <title>Comparative Genomics Reveals Insights into the Divergent Evolution of Astigmatic Mites and Household Pest Adaptations.</title>
        <authorList>
            <person name="Xiong Q."/>
            <person name="Wan A.T.-Y."/>
            <person name="Liu X.-Y."/>
            <person name="Fung C.S.-H."/>
            <person name="Xiao X."/>
            <person name="Malainual N."/>
            <person name="Hou J."/>
            <person name="Wang L."/>
            <person name="Wang M."/>
            <person name="Yang K."/>
            <person name="Cui Y."/>
            <person name="Leung E."/>
            <person name="Nong W."/>
            <person name="Shin S.-K."/>
            <person name="Au S."/>
            <person name="Jeong K.Y."/>
            <person name="Chew F.T."/>
            <person name="Hui J."/>
            <person name="Leung T.F."/>
            <person name="Tungtrongchitr A."/>
            <person name="Zhong N."/>
            <person name="Liu Z."/>
            <person name="Tsui S."/>
        </authorList>
    </citation>
    <scope>NUCLEOTIDE SEQUENCE</scope>
    <source>
        <strain evidence="1">Derf</strain>
        <tissue evidence="1">Whole organism</tissue>
    </source>
</reference>
<organism evidence="1 2">
    <name type="scientific">Dermatophagoides farinae</name>
    <name type="common">American house dust mite</name>
    <dbReference type="NCBI Taxonomy" id="6954"/>
    <lineage>
        <taxon>Eukaryota</taxon>
        <taxon>Metazoa</taxon>
        <taxon>Ecdysozoa</taxon>
        <taxon>Arthropoda</taxon>
        <taxon>Chelicerata</taxon>
        <taxon>Arachnida</taxon>
        <taxon>Acari</taxon>
        <taxon>Acariformes</taxon>
        <taxon>Sarcoptiformes</taxon>
        <taxon>Astigmata</taxon>
        <taxon>Psoroptidia</taxon>
        <taxon>Analgoidea</taxon>
        <taxon>Pyroglyphidae</taxon>
        <taxon>Dermatophagoidinae</taxon>
        <taxon>Dermatophagoides</taxon>
    </lineage>
</organism>